<evidence type="ECO:0000313" key="2">
    <source>
        <dbReference type="EMBL" id="CAG4978214.1"/>
    </source>
</evidence>
<feature type="compositionally biased region" description="Basic and acidic residues" evidence="1">
    <location>
        <begin position="1"/>
        <end position="17"/>
    </location>
</feature>
<reference evidence="2" key="1">
    <citation type="submission" date="2021-04" db="EMBL/GenBank/DDBJ databases">
        <authorList>
            <person name="Tunstrom K."/>
        </authorList>
    </citation>
    <scope>NUCLEOTIDE SEQUENCE</scope>
</reference>
<name>A0A8S3WRL4_PARAO</name>
<dbReference type="OrthoDB" id="6626714at2759"/>
<keyword evidence="3" id="KW-1185">Reference proteome</keyword>
<organism evidence="2 3">
    <name type="scientific">Parnassius apollo</name>
    <name type="common">Apollo butterfly</name>
    <name type="synonym">Papilio apollo</name>
    <dbReference type="NCBI Taxonomy" id="110799"/>
    <lineage>
        <taxon>Eukaryota</taxon>
        <taxon>Metazoa</taxon>
        <taxon>Ecdysozoa</taxon>
        <taxon>Arthropoda</taxon>
        <taxon>Hexapoda</taxon>
        <taxon>Insecta</taxon>
        <taxon>Pterygota</taxon>
        <taxon>Neoptera</taxon>
        <taxon>Endopterygota</taxon>
        <taxon>Lepidoptera</taxon>
        <taxon>Glossata</taxon>
        <taxon>Ditrysia</taxon>
        <taxon>Papilionoidea</taxon>
        <taxon>Papilionidae</taxon>
        <taxon>Parnassiinae</taxon>
        <taxon>Parnassini</taxon>
        <taxon>Parnassius</taxon>
        <taxon>Parnassius</taxon>
    </lineage>
</organism>
<evidence type="ECO:0000313" key="3">
    <source>
        <dbReference type="Proteomes" id="UP000691718"/>
    </source>
</evidence>
<dbReference type="AlphaFoldDB" id="A0A8S3WRL4"/>
<dbReference type="EMBL" id="CAJQZP010000693">
    <property type="protein sequence ID" value="CAG4978214.1"/>
    <property type="molecule type" value="Genomic_DNA"/>
</dbReference>
<feature type="region of interest" description="Disordered" evidence="1">
    <location>
        <begin position="1"/>
        <end position="43"/>
    </location>
</feature>
<accession>A0A8S3WRL4</accession>
<comment type="caution">
    <text evidence="2">The sequence shown here is derived from an EMBL/GenBank/DDBJ whole genome shotgun (WGS) entry which is preliminary data.</text>
</comment>
<evidence type="ECO:0000256" key="1">
    <source>
        <dbReference type="SAM" id="MobiDB-lite"/>
    </source>
</evidence>
<proteinExistence type="predicted"/>
<sequence>MNNENGRRQSIFEKTERATSTGKLYKEHGKREKRCRKRHLDEEERKLGQRELLAVASTSTTNNLEPPQDLDKERILNSEVSLPEILCAEISSKRGRKNPISSKLVTDLHGCRHKQILDPANLY</sequence>
<dbReference type="Proteomes" id="UP000691718">
    <property type="component" value="Unassembled WGS sequence"/>
</dbReference>
<gene>
    <name evidence="2" type="ORF">PAPOLLO_LOCUS9582</name>
</gene>
<protein>
    <submittedName>
        <fullName evidence="2">(apollo) hypothetical protein</fullName>
    </submittedName>
</protein>